<sequence length="161" mass="18572">MSTNTLYVCKRSPISCRTPLEFNTVVAYGMTHSLSIFHRDVMHNDTIHPCFPNHTVGEEETLIHQKRKDPSFTRGMEVNSFRSIAGQGSGVEEGTPWEGMNKDTLTEERQCSKHTEMRGIHPLQCRHQSIWRSGAELSKVQHHKSRLCPSHRSWRRIDSFI</sequence>
<dbReference type="EMBL" id="RJVU01051519">
    <property type="protein sequence ID" value="ROL41845.1"/>
    <property type="molecule type" value="Genomic_DNA"/>
</dbReference>
<proteinExistence type="predicted"/>
<organism evidence="1 2">
    <name type="scientific">Anabarilius grahami</name>
    <name type="common">Kanglang fish</name>
    <name type="synonym">Barilius grahami</name>
    <dbReference type="NCBI Taxonomy" id="495550"/>
    <lineage>
        <taxon>Eukaryota</taxon>
        <taxon>Metazoa</taxon>
        <taxon>Chordata</taxon>
        <taxon>Craniata</taxon>
        <taxon>Vertebrata</taxon>
        <taxon>Euteleostomi</taxon>
        <taxon>Actinopterygii</taxon>
        <taxon>Neopterygii</taxon>
        <taxon>Teleostei</taxon>
        <taxon>Ostariophysi</taxon>
        <taxon>Cypriniformes</taxon>
        <taxon>Xenocyprididae</taxon>
        <taxon>Xenocypridinae</taxon>
        <taxon>Xenocypridinae incertae sedis</taxon>
        <taxon>Anabarilius</taxon>
    </lineage>
</organism>
<evidence type="ECO:0000313" key="2">
    <source>
        <dbReference type="Proteomes" id="UP000281406"/>
    </source>
</evidence>
<gene>
    <name evidence="1" type="ORF">DPX16_9436</name>
</gene>
<protein>
    <submittedName>
        <fullName evidence="1">Uncharacterized protein</fullName>
    </submittedName>
</protein>
<dbReference type="AlphaFoldDB" id="A0A3N0Y6M1"/>
<dbReference type="Proteomes" id="UP000281406">
    <property type="component" value="Unassembled WGS sequence"/>
</dbReference>
<reference evidence="1 2" key="1">
    <citation type="submission" date="2018-10" db="EMBL/GenBank/DDBJ databases">
        <title>Genome assembly for a Yunnan-Guizhou Plateau 3E fish, Anabarilius grahami (Regan), and its evolutionary and genetic applications.</title>
        <authorList>
            <person name="Jiang W."/>
        </authorList>
    </citation>
    <scope>NUCLEOTIDE SEQUENCE [LARGE SCALE GENOMIC DNA]</scope>
    <source>
        <strain evidence="1">AG-KIZ</strain>
        <tissue evidence="1">Muscle</tissue>
    </source>
</reference>
<evidence type="ECO:0000313" key="1">
    <source>
        <dbReference type="EMBL" id="ROL41845.1"/>
    </source>
</evidence>
<comment type="caution">
    <text evidence="1">The sequence shown here is derived from an EMBL/GenBank/DDBJ whole genome shotgun (WGS) entry which is preliminary data.</text>
</comment>
<keyword evidence="2" id="KW-1185">Reference proteome</keyword>
<name>A0A3N0Y6M1_ANAGA</name>
<accession>A0A3N0Y6M1</accession>